<dbReference type="RefSeq" id="WP_010074027.1">
    <property type="nucleotide sequence ID" value="NC_014393.1"/>
</dbReference>
<keyword evidence="1" id="KW-0378">Hydrolase</keyword>
<dbReference type="KEGG" id="ccb:Clocel_4017"/>
<dbReference type="AlphaFoldDB" id="D9SLP3"/>
<protein>
    <submittedName>
        <fullName evidence="1">Isochorismatase hydrolase</fullName>
    </submittedName>
</protein>
<keyword evidence="2" id="KW-1185">Reference proteome</keyword>
<organism evidence="1 2">
    <name type="scientific">Clostridium cellulovorans (strain ATCC 35296 / DSM 3052 / OCM 3 / 743B)</name>
    <dbReference type="NCBI Taxonomy" id="573061"/>
    <lineage>
        <taxon>Bacteria</taxon>
        <taxon>Bacillati</taxon>
        <taxon>Bacillota</taxon>
        <taxon>Clostridia</taxon>
        <taxon>Eubacteriales</taxon>
        <taxon>Clostridiaceae</taxon>
        <taxon>Clostridium</taxon>
    </lineage>
</organism>
<dbReference type="Proteomes" id="UP000002730">
    <property type="component" value="Chromosome"/>
</dbReference>
<sequence length="51" mass="5895">MHEEVLVKLKGIKALLYCVSEVECEVFDMGYGLMLLTQEMEECIDQLEKVN</sequence>
<proteinExistence type="predicted"/>
<dbReference type="HOGENOM" id="CLU_3097316_0_0_9"/>
<evidence type="ECO:0000313" key="1">
    <source>
        <dbReference type="EMBL" id="ADL53680.1"/>
    </source>
</evidence>
<reference evidence="1 2" key="1">
    <citation type="submission" date="2010-08" db="EMBL/GenBank/DDBJ databases">
        <title>Complete sequence of Clostridium cellulovorans 743B.</title>
        <authorList>
            <consortium name="US DOE Joint Genome Institute"/>
            <person name="Lucas S."/>
            <person name="Copeland A."/>
            <person name="Lapidus A."/>
            <person name="Cheng J.-F."/>
            <person name="Bruce D."/>
            <person name="Goodwin L."/>
            <person name="Pitluck S."/>
            <person name="Chertkov O."/>
            <person name="Detter J.C."/>
            <person name="Han C."/>
            <person name="Tapia R."/>
            <person name="Land M."/>
            <person name="Hauser L."/>
            <person name="Chang Y.-J."/>
            <person name="Jeffries C."/>
            <person name="Kyrpides N."/>
            <person name="Ivanova N."/>
            <person name="Mikhailova N."/>
            <person name="Hemme C.L."/>
            <person name="Woyke T."/>
        </authorList>
    </citation>
    <scope>NUCLEOTIDE SEQUENCE [LARGE SCALE GENOMIC DNA]</scope>
    <source>
        <strain evidence="2">ATCC 35296 / DSM 3052 / OCM 3 / 743B</strain>
    </source>
</reference>
<dbReference type="EMBL" id="CP002160">
    <property type="protein sequence ID" value="ADL53680.1"/>
    <property type="molecule type" value="Genomic_DNA"/>
</dbReference>
<accession>D9SLP3</accession>
<gene>
    <name evidence="1" type="ordered locus">Clocel_4017</name>
</gene>
<dbReference type="GO" id="GO:0016787">
    <property type="term" value="F:hydrolase activity"/>
    <property type="evidence" value="ECO:0007669"/>
    <property type="project" value="UniProtKB-KW"/>
</dbReference>
<name>D9SLP3_CLOC7</name>
<evidence type="ECO:0000313" key="2">
    <source>
        <dbReference type="Proteomes" id="UP000002730"/>
    </source>
</evidence>